<name>K0SFK4_THAOC</name>
<proteinExistence type="predicted"/>
<dbReference type="EMBL" id="AGNL01016665">
    <property type="protein sequence ID" value="EJK64928.1"/>
    <property type="molecule type" value="Genomic_DNA"/>
</dbReference>
<sequence length="66" mass="6072">MEWTRDRAGLAARWARGGGGGPSLPLGAARRDRVLAATGEAGSGPGGGGGGGAPTGGGGAATPSVD</sequence>
<comment type="caution">
    <text evidence="2">The sequence shown here is derived from an EMBL/GenBank/DDBJ whole genome shotgun (WGS) entry which is preliminary data.</text>
</comment>
<evidence type="ECO:0000256" key="1">
    <source>
        <dbReference type="SAM" id="MobiDB-lite"/>
    </source>
</evidence>
<accession>K0SFK4</accession>
<feature type="compositionally biased region" description="Gly residues" evidence="1">
    <location>
        <begin position="41"/>
        <end position="60"/>
    </location>
</feature>
<dbReference type="Proteomes" id="UP000266841">
    <property type="component" value="Unassembled WGS sequence"/>
</dbReference>
<keyword evidence="3" id="KW-1185">Reference proteome</keyword>
<reference evidence="2 3" key="1">
    <citation type="journal article" date="2012" name="Genome Biol.">
        <title>Genome and low-iron response of an oceanic diatom adapted to chronic iron limitation.</title>
        <authorList>
            <person name="Lommer M."/>
            <person name="Specht M."/>
            <person name="Roy A.S."/>
            <person name="Kraemer L."/>
            <person name="Andreson R."/>
            <person name="Gutowska M.A."/>
            <person name="Wolf J."/>
            <person name="Bergner S.V."/>
            <person name="Schilhabel M.B."/>
            <person name="Klostermeier U.C."/>
            <person name="Beiko R.G."/>
            <person name="Rosenstiel P."/>
            <person name="Hippler M."/>
            <person name="Laroche J."/>
        </authorList>
    </citation>
    <scope>NUCLEOTIDE SEQUENCE [LARGE SCALE GENOMIC DNA]</scope>
    <source>
        <strain evidence="2 3">CCMP1005</strain>
    </source>
</reference>
<feature type="non-terminal residue" evidence="2">
    <location>
        <position position="66"/>
    </location>
</feature>
<evidence type="ECO:0000313" key="2">
    <source>
        <dbReference type="EMBL" id="EJK64928.1"/>
    </source>
</evidence>
<gene>
    <name evidence="2" type="ORF">THAOC_14282</name>
</gene>
<protein>
    <submittedName>
        <fullName evidence="2">Uncharacterized protein</fullName>
    </submittedName>
</protein>
<feature type="region of interest" description="Disordered" evidence="1">
    <location>
        <begin position="1"/>
        <end position="66"/>
    </location>
</feature>
<organism evidence="2 3">
    <name type="scientific">Thalassiosira oceanica</name>
    <name type="common">Marine diatom</name>
    <dbReference type="NCBI Taxonomy" id="159749"/>
    <lineage>
        <taxon>Eukaryota</taxon>
        <taxon>Sar</taxon>
        <taxon>Stramenopiles</taxon>
        <taxon>Ochrophyta</taxon>
        <taxon>Bacillariophyta</taxon>
        <taxon>Coscinodiscophyceae</taxon>
        <taxon>Thalassiosirophycidae</taxon>
        <taxon>Thalassiosirales</taxon>
        <taxon>Thalassiosiraceae</taxon>
        <taxon>Thalassiosira</taxon>
    </lineage>
</organism>
<dbReference type="AlphaFoldDB" id="K0SFK4"/>
<evidence type="ECO:0000313" key="3">
    <source>
        <dbReference type="Proteomes" id="UP000266841"/>
    </source>
</evidence>